<comment type="similarity">
    <text evidence="2">Belongs to the aldehyde dehydrogenase family.</text>
</comment>
<dbReference type="Gene3D" id="3.40.605.10">
    <property type="entry name" value="Aldehyde Dehydrogenase, Chain A, domain 1"/>
    <property type="match status" value="1"/>
</dbReference>
<dbReference type="Pfam" id="PF01575">
    <property type="entry name" value="MaoC_dehydratas"/>
    <property type="match status" value="1"/>
</dbReference>
<name>A0A1A2ZHR3_9MYCO</name>
<dbReference type="Gene3D" id="3.10.129.10">
    <property type="entry name" value="Hotdog Thioesterase"/>
    <property type="match status" value="1"/>
</dbReference>
<evidence type="ECO:0000256" key="2">
    <source>
        <dbReference type="ARBA" id="ARBA00009986"/>
    </source>
</evidence>
<dbReference type="SUPFAM" id="SSF53720">
    <property type="entry name" value="ALDH-like"/>
    <property type="match status" value="1"/>
</dbReference>
<dbReference type="SUPFAM" id="SSF54637">
    <property type="entry name" value="Thioesterase/thiol ester dehydrase-isomerase"/>
    <property type="match status" value="1"/>
</dbReference>
<dbReference type="InterPro" id="IPR016163">
    <property type="entry name" value="Ald_DH_C"/>
</dbReference>
<dbReference type="EMBL" id="LZKJ01000059">
    <property type="protein sequence ID" value="OBI49780.1"/>
    <property type="molecule type" value="Genomic_DNA"/>
</dbReference>
<evidence type="ECO:0000313" key="8">
    <source>
        <dbReference type="Proteomes" id="UP000093592"/>
    </source>
</evidence>
<dbReference type="InterPro" id="IPR016162">
    <property type="entry name" value="Ald_DH_N"/>
</dbReference>
<protein>
    <submittedName>
        <fullName evidence="7">Phenylacetic acid degradation bifunctional protein PaaZ</fullName>
    </submittedName>
</protein>
<evidence type="ECO:0000313" key="7">
    <source>
        <dbReference type="EMBL" id="OBI49780.1"/>
    </source>
</evidence>
<dbReference type="NCBIfam" id="TIGR02278">
    <property type="entry name" value="PaaN-DH"/>
    <property type="match status" value="1"/>
</dbReference>
<accession>A0A1A2ZHR3</accession>
<dbReference type="PANTHER" id="PTHR43111:SF1">
    <property type="entry name" value="ALDEHYDE DEHYDROGENASE B-RELATED"/>
    <property type="match status" value="1"/>
</dbReference>
<dbReference type="GO" id="GO:0016620">
    <property type="term" value="F:oxidoreductase activity, acting on the aldehyde or oxo group of donors, NAD or NADP as acceptor"/>
    <property type="evidence" value="ECO:0007669"/>
    <property type="project" value="InterPro"/>
</dbReference>
<dbReference type="Pfam" id="PF00171">
    <property type="entry name" value="Aldedh"/>
    <property type="match status" value="1"/>
</dbReference>
<dbReference type="InterPro" id="IPR011966">
    <property type="entry name" value="PaaN-DH"/>
</dbReference>
<sequence>MAALLQSYVNGQWSSASDDGVTLADAATGEAVARFSSQGLDFAAVVDYGRRVGGPALRELTFHQRAALLKQLGKQLMADKEQFYPLSFATGATARDSAIDVDGGIGTLLSYASKGTRELPNDTIYLDGPTESIGRAGTFSAQHIYTSRLGVAVQINAFNFPVWGMLEKLAPAFLAGVPTIVKPAHQTAYLTELVVRHIIDSGLLPEGSLQLVCASPHGLLDQLDEQDLVAFTGSASTAAALRAHPNVVGAGVRFNAEADSLNCAILGPDATPETPEFALYTKQLVAEMTAKAGQKCTAIRRALVPRDLVDDVVAAAKARLATVVVGKPDADGVTMGPLASIAQRDEVLRSLKSLTDAATLVSGDPDNFAVEGADADRGAFVPPLLLRADDGAAAALHDVEAFGPVSTVIPYRDVDEAVALAARGRGSLVGSVVTHDPEVARRVVLGIAPYHGRMLVLDRDDAKESTGHGSPLPTLVHGGPGRAGGGEELGGIRGVLHHMQRSAVQASPDMLTAITGRWTAGAVRDVGDVHPFRKHLEELRIGDTIVGGPRTVTLEDIEHFAEFTGDTFYAHTDPEAAAQNPLFGGIVAHGYLVVSLAAGLFVEPNPGPVLANFGVDGLRFLTPVKAGDALTVTLTAKQVTPRISADYGEVRWDAVVTNQDDSPVAIYDVLTLVAKQPVTPEEH</sequence>
<dbReference type="NCBIfam" id="NF008868">
    <property type="entry name" value="PRK11903.1"/>
    <property type="match status" value="1"/>
</dbReference>
<dbReference type="AlphaFoldDB" id="A0A1A2ZHR3"/>
<comment type="caution">
    <text evidence="7">The sequence shown here is derived from an EMBL/GenBank/DDBJ whole genome shotgun (WGS) entry which is preliminary data.</text>
</comment>
<dbReference type="PANTHER" id="PTHR43111">
    <property type="entry name" value="ALDEHYDE DEHYDROGENASE B-RELATED"/>
    <property type="match status" value="1"/>
</dbReference>
<evidence type="ECO:0000259" key="5">
    <source>
        <dbReference type="Pfam" id="PF00171"/>
    </source>
</evidence>
<dbReference type="Proteomes" id="UP000093592">
    <property type="component" value="Unassembled WGS sequence"/>
</dbReference>
<proteinExistence type="inferred from homology"/>
<dbReference type="CDD" id="cd07128">
    <property type="entry name" value="ALDH_MaoC-N"/>
    <property type="match status" value="1"/>
</dbReference>
<organism evidence="7 8">
    <name type="scientific">Mycobacterium kyorinense</name>
    <dbReference type="NCBI Taxonomy" id="487514"/>
    <lineage>
        <taxon>Bacteria</taxon>
        <taxon>Bacillati</taxon>
        <taxon>Actinomycetota</taxon>
        <taxon>Actinomycetes</taxon>
        <taxon>Mycobacteriales</taxon>
        <taxon>Mycobacteriaceae</taxon>
        <taxon>Mycobacterium</taxon>
    </lineage>
</organism>
<feature type="domain" description="Aldehyde dehydrogenase" evidence="5">
    <location>
        <begin position="19"/>
        <end position="444"/>
    </location>
</feature>
<evidence type="ECO:0000259" key="6">
    <source>
        <dbReference type="Pfam" id="PF01575"/>
    </source>
</evidence>
<evidence type="ECO:0000256" key="3">
    <source>
        <dbReference type="ARBA" id="ARBA00023002"/>
    </source>
</evidence>
<comment type="similarity">
    <text evidence="1">Belongs to the enoyl-CoA hydratase/isomerase family.</text>
</comment>
<dbReference type="OrthoDB" id="9759612at2"/>
<evidence type="ECO:0000256" key="4">
    <source>
        <dbReference type="SAM" id="MobiDB-lite"/>
    </source>
</evidence>
<feature type="domain" description="MaoC-like" evidence="6">
    <location>
        <begin position="548"/>
        <end position="639"/>
    </location>
</feature>
<dbReference type="Gene3D" id="3.40.309.10">
    <property type="entry name" value="Aldehyde Dehydrogenase, Chain A, domain 2"/>
    <property type="match status" value="1"/>
</dbReference>
<dbReference type="RefSeq" id="WP_065013594.1">
    <property type="nucleotide sequence ID" value="NZ_LZKJ01000059.1"/>
</dbReference>
<dbReference type="InterPro" id="IPR015590">
    <property type="entry name" value="Aldehyde_DH_dom"/>
</dbReference>
<gene>
    <name evidence="7" type="ORF">A5707_16320</name>
</gene>
<evidence type="ECO:0000256" key="1">
    <source>
        <dbReference type="ARBA" id="ARBA00005254"/>
    </source>
</evidence>
<feature type="region of interest" description="Disordered" evidence="4">
    <location>
        <begin position="462"/>
        <end position="489"/>
    </location>
</feature>
<feature type="compositionally biased region" description="Gly residues" evidence="4">
    <location>
        <begin position="478"/>
        <end position="489"/>
    </location>
</feature>
<keyword evidence="3" id="KW-0560">Oxidoreductase</keyword>
<dbReference type="InterPro" id="IPR016161">
    <property type="entry name" value="Ald_DH/histidinol_DH"/>
</dbReference>
<reference evidence="8" key="1">
    <citation type="submission" date="2016-06" db="EMBL/GenBank/DDBJ databases">
        <authorList>
            <person name="Sutton G."/>
            <person name="Brinkac L."/>
            <person name="Sanka R."/>
            <person name="Adams M."/>
            <person name="Lau E."/>
            <person name="Sam S."/>
            <person name="Sreng N."/>
            <person name="Him V."/>
            <person name="Kerleguer A."/>
            <person name="Cheng S."/>
        </authorList>
    </citation>
    <scope>NUCLEOTIDE SEQUENCE [LARGE SCALE GENOMIC DNA]</scope>
    <source>
        <strain evidence="8">E861</strain>
    </source>
</reference>
<dbReference type="InterPro" id="IPR002539">
    <property type="entry name" value="MaoC-like_dom"/>
</dbReference>
<dbReference type="InterPro" id="IPR029069">
    <property type="entry name" value="HotDog_dom_sf"/>
</dbReference>